<feature type="domain" description="ANTAR" evidence="7">
    <location>
        <begin position="133"/>
        <end position="194"/>
    </location>
</feature>
<evidence type="ECO:0000256" key="2">
    <source>
        <dbReference type="ARBA" id="ARBA00012438"/>
    </source>
</evidence>
<dbReference type="InterPro" id="IPR005561">
    <property type="entry name" value="ANTAR"/>
</dbReference>
<dbReference type="RefSeq" id="WP_067638196.1">
    <property type="nucleotide sequence ID" value="NZ_JAAXOM010000001.1"/>
</dbReference>
<keyword evidence="5" id="KW-0418">Kinase</keyword>
<dbReference type="PROSITE" id="PS50921">
    <property type="entry name" value="ANTAR"/>
    <property type="match status" value="1"/>
</dbReference>
<dbReference type="GO" id="GO:0003723">
    <property type="term" value="F:RNA binding"/>
    <property type="evidence" value="ECO:0007669"/>
    <property type="project" value="InterPro"/>
</dbReference>
<dbReference type="InterPro" id="IPR052162">
    <property type="entry name" value="Sensor_kinase/Photoreceptor"/>
</dbReference>
<dbReference type="InterPro" id="IPR013655">
    <property type="entry name" value="PAS_fold_3"/>
</dbReference>
<organism evidence="8 9">
    <name type="scientific">Nocardia coubleae</name>
    <dbReference type="NCBI Taxonomy" id="356147"/>
    <lineage>
        <taxon>Bacteria</taxon>
        <taxon>Bacillati</taxon>
        <taxon>Actinomycetota</taxon>
        <taxon>Actinomycetes</taxon>
        <taxon>Mycobacteriales</taxon>
        <taxon>Nocardiaceae</taxon>
        <taxon>Nocardia</taxon>
    </lineage>
</organism>
<evidence type="ECO:0000313" key="8">
    <source>
        <dbReference type="EMBL" id="NKX86081.1"/>
    </source>
</evidence>
<comment type="catalytic activity">
    <reaction evidence="1">
        <text>ATP + protein L-histidine = ADP + protein N-phospho-L-histidine.</text>
        <dbReference type="EC" id="2.7.13.3"/>
    </reaction>
</comment>
<dbReference type="Pfam" id="PF03861">
    <property type="entry name" value="ANTAR"/>
    <property type="match status" value="1"/>
</dbReference>
<dbReference type="NCBIfam" id="TIGR00229">
    <property type="entry name" value="sensory_box"/>
    <property type="match status" value="1"/>
</dbReference>
<feature type="domain" description="PAS" evidence="6">
    <location>
        <begin position="39"/>
        <end position="84"/>
    </location>
</feature>
<evidence type="ECO:0000259" key="7">
    <source>
        <dbReference type="PROSITE" id="PS50921"/>
    </source>
</evidence>
<evidence type="ECO:0000256" key="1">
    <source>
        <dbReference type="ARBA" id="ARBA00000085"/>
    </source>
</evidence>
<evidence type="ECO:0000313" key="9">
    <source>
        <dbReference type="Proteomes" id="UP000572007"/>
    </source>
</evidence>
<dbReference type="EC" id="2.7.13.3" evidence="2"/>
<dbReference type="EMBL" id="JAAXOM010000001">
    <property type="protein sequence ID" value="NKX86081.1"/>
    <property type="molecule type" value="Genomic_DNA"/>
</dbReference>
<evidence type="ECO:0000259" key="6">
    <source>
        <dbReference type="PROSITE" id="PS50112"/>
    </source>
</evidence>
<dbReference type="CDD" id="cd00130">
    <property type="entry name" value="PAS"/>
    <property type="match status" value="1"/>
</dbReference>
<dbReference type="PANTHER" id="PTHR43304:SF1">
    <property type="entry name" value="PAC DOMAIN-CONTAINING PROTEIN"/>
    <property type="match status" value="1"/>
</dbReference>
<protein>
    <recommendedName>
        <fullName evidence="2">histidine kinase</fullName>
        <ecNumber evidence="2">2.7.13.3</ecNumber>
    </recommendedName>
</protein>
<dbReference type="InterPro" id="IPR035965">
    <property type="entry name" value="PAS-like_dom_sf"/>
</dbReference>
<dbReference type="PANTHER" id="PTHR43304">
    <property type="entry name" value="PHYTOCHROME-LIKE PROTEIN CPH1"/>
    <property type="match status" value="1"/>
</dbReference>
<keyword evidence="4" id="KW-0808">Transferase</keyword>
<dbReference type="InterPro" id="IPR000014">
    <property type="entry name" value="PAS"/>
</dbReference>
<dbReference type="Gene3D" id="3.30.450.20">
    <property type="entry name" value="PAS domain"/>
    <property type="match status" value="1"/>
</dbReference>
<dbReference type="SMART" id="SM01012">
    <property type="entry name" value="ANTAR"/>
    <property type="match status" value="1"/>
</dbReference>
<dbReference type="PROSITE" id="PS50112">
    <property type="entry name" value="PAS"/>
    <property type="match status" value="1"/>
</dbReference>
<proteinExistence type="predicted"/>
<keyword evidence="3" id="KW-0597">Phosphoprotein</keyword>
<dbReference type="Gene3D" id="1.10.10.10">
    <property type="entry name" value="Winged helix-like DNA-binding domain superfamily/Winged helix DNA-binding domain"/>
    <property type="match status" value="1"/>
</dbReference>
<dbReference type="AlphaFoldDB" id="A0A846VZ19"/>
<keyword evidence="9" id="KW-1185">Reference proteome</keyword>
<dbReference type="SUPFAM" id="SSF55785">
    <property type="entry name" value="PYP-like sensor domain (PAS domain)"/>
    <property type="match status" value="1"/>
</dbReference>
<evidence type="ECO:0000256" key="4">
    <source>
        <dbReference type="ARBA" id="ARBA00022679"/>
    </source>
</evidence>
<gene>
    <name evidence="8" type="ORF">HGA10_01980</name>
</gene>
<evidence type="ECO:0000256" key="3">
    <source>
        <dbReference type="ARBA" id="ARBA00022553"/>
    </source>
</evidence>
<dbReference type="SUPFAM" id="SSF52172">
    <property type="entry name" value="CheY-like"/>
    <property type="match status" value="1"/>
</dbReference>
<sequence>MTSPDPTESGPDEGSRTVVTRPASVGSFTFWFANQRWEWSAEVYRMHGYAPGQIVPTTELLLSHKHPEDRDLVAELIERTLAQGEPFSSRHRFLDTSGRVHTVMVIADQVLDDDGEPVGTTGYYLDLTETVDAVAEAAATEAIGGVVAARAVVEQAKGVLMRMYGIDAEQAFKVLVWRSQETNVKLRDIAACVIAGLKLIPRPPVQTVTAFDHLLLTCHERITSTTEA</sequence>
<reference evidence="8 9" key="1">
    <citation type="submission" date="2020-04" db="EMBL/GenBank/DDBJ databases">
        <title>MicrobeNet Type strains.</title>
        <authorList>
            <person name="Nicholson A.C."/>
        </authorList>
    </citation>
    <scope>NUCLEOTIDE SEQUENCE [LARGE SCALE GENOMIC DNA]</scope>
    <source>
        <strain evidence="8 9">DSM 44960</strain>
    </source>
</reference>
<dbReference type="InterPro" id="IPR011006">
    <property type="entry name" value="CheY-like_superfamily"/>
</dbReference>
<dbReference type="GO" id="GO:0004673">
    <property type="term" value="F:protein histidine kinase activity"/>
    <property type="evidence" value="ECO:0007669"/>
    <property type="project" value="UniProtKB-EC"/>
</dbReference>
<comment type="caution">
    <text evidence="8">The sequence shown here is derived from an EMBL/GenBank/DDBJ whole genome shotgun (WGS) entry which is preliminary data.</text>
</comment>
<name>A0A846VZ19_9NOCA</name>
<dbReference type="Proteomes" id="UP000572007">
    <property type="component" value="Unassembled WGS sequence"/>
</dbReference>
<dbReference type="InterPro" id="IPR036388">
    <property type="entry name" value="WH-like_DNA-bd_sf"/>
</dbReference>
<evidence type="ECO:0000256" key="5">
    <source>
        <dbReference type="ARBA" id="ARBA00022777"/>
    </source>
</evidence>
<accession>A0A846VZ19</accession>
<dbReference type="Pfam" id="PF08447">
    <property type="entry name" value="PAS_3"/>
    <property type="match status" value="1"/>
</dbReference>